<evidence type="ECO:0000256" key="4">
    <source>
        <dbReference type="ARBA" id="ARBA00022989"/>
    </source>
</evidence>
<accession>A0AA35VWI8</accession>
<feature type="transmembrane region" description="Helical" evidence="6">
    <location>
        <begin position="188"/>
        <end position="207"/>
    </location>
</feature>
<keyword evidence="5 6" id="KW-0472">Membrane</keyword>
<dbReference type="Pfam" id="PF06965">
    <property type="entry name" value="Na_H_antiport_1"/>
    <property type="match status" value="1"/>
</dbReference>
<dbReference type="InterPro" id="IPR004670">
    <property type="entry name" value="NhaA"/>
</dbReference>
<dbReference type="GO" id="GO:0015385">
    <property type="term" value="F:sodium:proton antiporter activity"/>
    <property type="evidence" value="ECO:0007669"/>
    <property type="project" value="TreeGrafter"/>
</dbReference>
<evidence type="ECO:0000256" key="5">
    <source>
        <dbReference type="ARBA" id="ARBA00023136"/>
    </source>
</evidence>
<dbReference type="PANTHER" id="PTHR30341:SF0">
    <property type="entry name" value="NA(+)_H(+) ANTIPORTER NHAA"/>
    <property type="match status" value="1"/>
</dbReference>
<feature type="transmembrane region" description="Helical" evidence="6">
    <location>
        <begin position="277"/>
        <end position="298"/>
    </location>
</feature>
<dbReference type="GO" id="GO:0005886">
    <property type="term" value="C:plasma membrane"/>
    <property type="evidence" value="ECO:0007669"/>
    <property type="project" value="UniProtKB-SubCell"/>
</dbReference>
<dbReference type="Proteomes" id="UP001174909">
    <property type="component" value="Unassembled WGS sequence"/>
</dbReference>
<keyword evidence="4 6" id="KW-1133">Transmembrane helix</keyword>
<feature type="transmembrane region" description="Helical" evidence="6">
    <location>
        <begin position="57"/>
        <end position="75"/>
    </location>
</feature>
<feature type="transmembrane region" description="Helical" evidence="6">
    <location>
        <begin position="340"/>
        <end position="362"/>
    </location>
</feature>
<organism evidence="7 8">
    <name type="scientific">Geodia barretti</name>
    <name type="common">Barrett's horny sponge</name>
    <dbReference type="NCBI Taxonomy" id="519541"/>
    <lineage>
        <taxon>Eukaryota</taxon>
        <taxon>Metazoa</taxon>
        <taxon>Porifera</taxon>
        <taxon>Demospongiae</taxon>
        <taxon>Heteroscleromorpha</taxon>
        <taxon>Tetractinellida</taxon>
        <taxon>Astrophorina</taxon>
        <taxon>Geodiidae</taxon>
        <taxon>Geodia</taxon>
    </lineage>
</organism>
<evidence type="ECO:0000313" key="7">
    <source>
        <dbReference type="EMBL" id="CAI7995791.1"/>
    </source>
</evidence>
<feature type="transmembrane region" description="Helical" evidence="6">
    <location>
        <begin position="374"/>
        <end position="393"/>
    </location>
</feature>
<dbReference type="Gene3D" id="1.20.1530.10">
    <property type="entry name" value="Na+/H+ antiporter like domain"/>
    <property type="match status" value="1"/>
</dbReference>
<protein>
    <submittedName>
        <fullName evidence="7">Na(+)/H(+) antiporter NhaA</fullName>
    </submittedName>
</protein>
<evidence type="ECO:0000256" key="2">
    <source>
        <dbReference type="ARBA" id="ARBA00022475"/>
    </source>
</evidence>
<keyword evidence="3 6" id="KW-0812">Transmembrane</keyword>
<evidence type="ECO:0000313" key="8">
    <source>
        <dbReference type="Proteomes" id="UP001174909"/>
    </source>
</evidence>
<dbReference type="AlphaFoldDB" id="A0AA35VWI8"/>
<gene>
    <name evidence="7" type="ORF">GBAR_LOCUS1755</name>
</gene>
<reference evidence="7" key="1">
    <citation type="submission" date="2023-03" db="EMBL/GenBank/DDBJ databases">
        <authorList>
            <person name="Steffen K."/>
            <person name="Cardenas P."/>
        </authorList>
    </citation>
    <scope>NUCLEOTIDE SEQUENCE</scope>
</reference>
<evidence type="ECO:0000256" key="3">
    <source>
        <dbReference type="ARBA" id="ARBA00022692"/>
    </source>
</evidence>
<proteinExistence type="predicted"/>
<keyword evidence="8" id="KW-1185">Reference proteome</keyword>
<feature type="transmembrane region" description="Helical" evidence="6">
    <location>
        <begin position="304"/>
        <end position="328"/>
    </location>
</feature>
<comment type="subcellular location">
    <subcellularLocation>
        <location evidence="1">Cell inner membrane</location>
        <topology evidence="1">Multi-pass membrane protein</topology>
    </subcellularLocation>
</comment>
<comment type="caution">
    <text evidence="7">The sequence shown here is derived from an EMBL/GenBank/DDBJ whole genome shotgun (WGS) entry which is preliminary data.</text>
</comment>
<dbReference type="GO" id="GO:0006885">
    <property type="term" value="P:regulation of pH"/>
    <property type="evidence" value="ECO:0007669"/>
    <property type="project" value="InterPro"/>
</dbReference>
<keyword evidence="2" id="KW-1003">Cell membrane</keyword>
<feature type="transmembrane region" description="Helical" evidence="6">
    <location>
        <begin position="18"/>
        <end position="37"/>
    </location>
</feature>
<feature type="transmembrane region" description="Helical" evidence="6">
    <location>
        <begin position="133"/>
        <end position="153"/>
    </location>
</feature>
<sequence length="420" mass="44526">MHAESTNHVHPIIRATNLLQEFSVPLIAGVVLGLLAANTNPHLYETWIEFNPFGHELTLHFIINGMFMCLFFGVATKEITQSTLPGGVLNPLRRAINPIVGTFGGVLGPAALYLALTWVFYGGTENFGAVANGWAIPTATDIALAWLAARLIFGASHPAVNFLLLLAVGDDAIGLGIIAIFYPDPNHPVQPIWLLLVVGGMASAYIIRRFRIRWWPVYILVGGTLSWVGLAKAGVEPALALVPIVPFLPHSGHAQGLFEEEVFGLSVLDQFEHQLKLFVDVGLFFFAFANAGVAFSSVGLVTMMVLVSLIVGKAIGVTLFSWAASLVGFPLPDGMGVRHLLVAGIIAGLGLTVALFVAAKAFPDGSPFQDPGKMGAVLSIASALVAFIIGWALKVRGRTSATETAGEIGETDRQSTAADG</sequence>
<evidence type="ECO:0000256" key="6">
    <source>
        <dbReference type="SAM" id="Phobius"/>
    </source>
</evidence>
<dbReference type="PANTHER" id="PTHR30341">
    <property type="entry name" value="SODIUM ION/PROTON ANTIPORTER NHAA-RELATED"/>
    <property type="match status" value="1"/>
</dbReference>
<feature type="transmembrane region" description="Helical" evidence="6">
    <location>
        <begin position="96"/>
        <end position="121"/>
    </location>
</feature>
<feature type="transmembrane region" description="Helical" evidence="6">
    <location>
        <begin position="160"/>
        <end position="182"/>
    </location>
</feature>
<name>A0AA35VWI8_GEOBA</name>
<dbReference type="InterPro" id="IPR023171">
    <property type="entry name" value="Na/H_antiporter_dom_sf"/>
</dbReference>
<dbReference type="EMBL" id="CASHTH010000258">
    <property type="protein sequence ID" value="CAI7995791.1"/>
    <property type="molecule type" value="Genomic_DNA"/>
</dbReference>
<evidence type="ECO:0000256" key="1">
    <source>
        <dbReference type="ARBA" id="ARBA00004429"/>
    </source>
</evidence>